<dbReference type="InterPro" id="IPR029058">
    <property type="entry name" value="AB_hydrolase_fold"/>
</dbReference>
<organism evidence="6">
    <name type="scientific">uncultured bacterium H1_5</name>
    <dbReference type="NCBI Taxonomy" id="1112297"/>
    <lineage>
        <taxon>Bacteria</taxon>
        <taxon>environmental samples</taxon>
    </lineage>
</organism>
<dbReference type="SUPFAM" id="SSF53474">
    <property type="entry name" value="alpha/beta-Hydrolases"/>
    <property type="match status" value="1"/>
</dbReference>
<dbReference type="AlphaFoldDB" id="G9IS48"/>
<feature type="chain" id="PRO_5003522567" evidence="4">
    <location>
        <begin position="19"/>
        <end position="428"/>
    </location>
</feature>
<dbReference type="Pfam" id="PF22244">
    <property type="entry name" value="GCE_fung"/>
    <property type="match status" value="1"/>
</dbReference>
<evidence type="ECO:0000256" key="2">
    <source>
        <dbReference type="ARBA" id="ARBA00022729"/>
    </source>
</evidence>
<name>G9IS48_9BACT</name>
<dbReference type="EMBL" id="JN695679">
    <property type="protein sequence ID" value="AEW47971.1"/>
    <property type="molecule type" value="Genomic_DNA"/>
</dbReference>
<feature type="domain" description="4-O-methyl-glucuronoyl methylesterase-like" evidence="5">
    <location>
        <begin position="224"/>
        <end position="371"/>
    </location>
</feature>
<accession>G9IS48</accession>
<feature type="signal peptide" evidence="4">
    <location>
        <begin position="1"/>
        <end position="18"/>
    </location>
</feature>
<evidence type="ECO:0000256" key="3">
    <source>
        <dbReference type="ARBA" id="ARBA00022801"/>
    </source>
</evidence>
<proteinExistence type="predicted"/>
<dbReference type="GO" id="GO:0052689">
    <property type="term" value="F:carboxylic ester hydrolase activity"/>
    <property type="evidence" value="ECO:0007669"/>
    <property type="project" value="UniProtKB-KW"/>
</dbReference>
<reference evidence="6" key="1">
    <citation type="submission" date="2011-09" db="EMBL/GenBank/DDBJ databases">
        <title>High throughput functional metagenomic screening for glycosyl hydrolases in a passive mining bioremediation site.</title>
        <authorList>
            <person name="Mewis K."/>
            <person name="Konwar K."/>
            <person name="Howes C.G."/>
            <person name="Taupp M."/>
            <person name="Baldwin S.A."/>
            <person name="Hallam S.J."/>
        </authorList>
    </citation>
    <scope>NUCLEOTIDE SEQUENCE</scope>
</reference>
<evidence type="ECO:0000313" key="6">
    <source>
        <dbReference type="EMBL" id="AEW47971.1"/>
    </source>
</evidence>
<keyword evidence="1" id="KW-0719">Serine esterase</keyword>
<evidence type="ECO:0000256" key="4">
    <source>
        <dbReference type="SAM" id="SignalP"/>
    </source>
</evidence>
<dbReference type="Gene3D" id="3.40.50.1820">
    <property type="entry name" value="alpha/beta hydrolase"/>
    <property type="match status" value="1"/>
</dbReference>
<keyword evidence="2 4" id="KW-0732">Signal</keyword>
<evidence type="ECO:0000259" key="5">
    <source>
        <dbReference type="Pfam" id="PF22244"/>
    </source>
</evidence>
<protein>
    <submittedName>
        <fullName evidence="6">GHF2 protein</fullName>
    </submittedName>
</protein>
<dbReference type="InterPro" id="IPR054579">
    <property type="entry name" value="GCE-like_dom"/>
</dbReference>
<sequence>MKTILLVVFFIASFTAYSQRPGTIYDEEKIPQYTLPEILVAQNGRKIRNLKQWEKIRKPEILRLFQQEVFGKIPGKLEISEVIVHENNGEALGGLAVRKQLDLIFRRNNQEISVGLLIYLPKTDAKVPVFLGYNFMGNHTILNDPDIRLSQSWIHDNPSLGVIHNQITEQSRGVQDNRWHVEKIIKAGYGLATVYYGDIDPDKNDFLDGIHPLFYNSGQENPASDEWGAIAAWSWGLSRVMDYLEKDEQVNAKQVIVIGHSRLGKTAIWAAASDPRFAACISNDSGCMGAALSKRIFGETVGVINSSFPHWFCGNFKKYNGREDELPVDQHLLLATIAPRPLYVASATEDLWADPKGEFLSAKLVSKVYLLYGLKGLAVDEMPKPDSPVSGVVSYHIRTGKHDITGYDWEQYIRFADEQVKKKVTSNE</sequence>
<keyword evidence="3" id="KW-0378">Hydrolase</keyword>
<evidence type="ECO:0000256" key="1">
    <source>
        <dbReference type="ARBA" id="ARBA00022487"/>
    </source>
</evidence>